<dbReference type="EMBL" id="CADCUW010000522">
    <property type="protein sequence ID" value="CAA9445414.1"/>
    <property type="molecule type" value="Genomic_DNA"/>
</dbReference>
<reference evidence="1" key="1">
    <citation type="submission" date="2020-02" db="EMBL/GenBank/DDBJ databases">
        <authorList>
            <person name="Meier V. D."/>
        </authorList>
    </citation>
    <scope>NUCLEOTIDE SEQUENCE</scope>
    <source>
        <strain evidence="1">AVDCRST_MAG01</strain>
    </source>
</reference>
<accession>A0A6J4QSW3</accession>
<organism evidence="1">
    <name type="scientific">uncultured Rubrobacteraceae bacterium</name>
    <dbReference type="NCBI Taxonomy" id="349277"/>
    <lineage>
        <taxon>Bacteria</taxon>
        <taxon>Bacillati</taxon>
        <taxon>Actinomycetota</taxon>
        <taxon>Rubrobacteria</taxon>
        <taxon>Rubrobacterales</taxon>
        <taxon>Rubrobacteraceae</taxon>
        <taxon>environmental samples</taxon>
    </lineage>
</organism>
<protein>
    <submittedName>
        <fullName evidence="1">Uncharacterized protein</fullName>
    </submittedName>
</protein>
<gene>
    <name evidence="1" type="ORF">AVDCRST_MAG01-01-4016</name>
</gene>
<name>A0A6J4QSW3_9ACTN</name>
<proteinExistence type="predicted"/>
<dbReference type="AlphaFoldDB" id="A0A6J4QSW3"/>
<sequence length="72" mass="8482">MDDPVTRYEDAVEALIRDPSPENDLAASQAHYDCACYVWLAPWWVGWYRERRLKRAVRRHLEAGGRIRLPRG</sequence>
<evidence type="ECO:0000313" key="1">
    <source>
        <dbReference type="EMBL" id="CAA9445414.1"/>
    </source>
</evidence>